<evidence type="ECO:0000259" key="11">
    <source>
        <dbReference type="PROSITE" id="PS50109"/>
    </source>
</evidence>
<feature type="transmembrane region" description="Helical" evidence="10">
    <location>
        <begin position="198"/>
        <end position="221"/>
    </location>
</feature>
<dbReference type="Pfam" id="PF00512">
    <property type="entry name" value="HisKA"/>
    <property type="match status" value="1"/>
</dbReference>
<dbReference type="SUPFAM" id="SSF47384">
    <property type="entry name" value="Homodimeric domain of signal transducing histidine kinase"/>
    <property type="match status" value="1"/>
</dbReference>
<keyword evidence="8" id="KW-0067">ATP-binding</keyword>
<comment type="subcellular location">
    <subcellularLocation>
        <location evidence="2">Membrane</location>
    </subcellularLocation>
</comment>
<evidence type="ECO:0000256" key="3">
    <source>
        <dbReference type="ARBA" id="ARBA00012438"/>
    </source>
</evidence>
<dbReference type="InterPro" id="IPR003594">
    <property type="entry name" value="HATPase_dom"/>
</dbReference>
<dbReference type="Pfam" id="PF02518">
    <property type="entry name" value="HATPase_c"/>
    <property type="match status" value="1"/>
</dbReference>
<protein>
    <recommendedName>
        <fullName evidence="3">histidine kinase</fullName>
        <ecNumber evidence="3">2.7.13.3</ecNumber>
    </recommendedName>
</protein>
<dbReference type="Pfam" id="PF00672">
    <property type="entry name" value="HAMP"/>
    <property type="match status" value="1"/>
</dbReference>
<dbReference type="AlphaFoldDB" id="A0A2M7SE64"/>
<gene>
    <name evidence="13" type="ORF">COY52_02850</name>
</gene>
<evidence type="ECO:0000256" key="6">
    <source>
        <dbReference type="ARBA" id="ARBA00022741"/>
    </source>
</evidence>
<keyword evidence="10" id="KW-1133">Transmembrane helix</keyword>
<dbReference type="PANTHER" id="PTHR43065">
    <property type="entry name" value="SENSOR HISTIDINE KINASE"/>
    <property type="match status" value="1"/>
</dbReference>
<comment type="catalytic activity">
    <reaction evidence="1">
        <text>ATP + protein L-histidine = ADP + protein N-phospho-L-histidine.</text>
        <dbReference type="EC" id="2.7.13.3"/>
    </reaction>
</comment>
<dbReference type="CDD" id="cd00082">
    <property type="entry name" value="HisKA"/>
    <property type="match status" value="1"/>
</dbReference>
<keyword evidence="9" id="KW-0902">Two-component regulatory system</keyword>
<keyword evidence="5" id="KW-0808">Transferase</keyword>
<dbReference type="Proteomes" id="UP000229307">
    <property type="component" value="Unassembled WGS sequence"/>
</dbReference>
<dbReference type="SUPFAM" id="SSF158472">
    <property type="entry name" value="HAMP domain-like"/>
    <property type="match status" value="1"/>
</dbReference>
<evidence type="ECO:0000313" key="13">
    <source>
        <dbReference type="EMBL" id="PIZ17760.1"/>
    </source>
</evidence>
<evidence type="ECO:0000256" key="1">
    <source>
        <dbReference type="ARBA" id="ARBA00000085"/>
    </source>
</evidence>
<dbReference type="GO" id="GO:0005524">
    <property type="term" value="F:ATP binding"/>
    <property type="evidence" value="ECO:0007669"/>
    <property type="project" value="UniProtKB-KW"/>
</dbReference>
<sequence>MNLRNRIALFIILPLLILSVYQTLSSFISVKKGRYLRNSIIMPAIEKLSVSSGLQFINTELAALIRKAVIALQKGDKEGLQKLIRKSTLLRDQRQAELQKLGEVFTQSEIKLNTQLSKDLKDAISAEDTLYTAIISRMAVSVWNPDAVRKTADMIGNEVTPAEDKVSLAMAMIYEECMRSIEETKNISDKAEKNRLKVSLLTAVFSFLILCFIIIFSTLSITRPIQKLHEMADKIGKGDARVEIDAVLAKKKDEIGDLARSFEKMAVDLRTAQEELLSKEKLVAIGQFAAGIAHELRNPLATIDSSAFYLKTKLESAGEKVSQHLDRIKSSTEDAASIIQSILNLTRIEEARFERMDISLFLSGLINASKLPPSINIARNFPSEKIMVKADKGQLQIALKNIITNAAEAMDWKGSLTVDVRSLADRRIEISFTDTGSGIAPEDINRVFEPFFSTKAKGIGFGASISKMIIERHGGTIEVRSEPRRGTTVFIRLPPEYTGNGGKGNG</sequence>
<dbReference type="PROSITE" id="PS50109">
    <property type="entry name" value="HIS_KIN"/>
    <property type="match status" value="1"/>
</dbReference>
<dbReference type="InterPro" id="IPR036890">
    <property type="entry name" value="HATPase_C_sf"/>
</dbReference>
<feature type="domain" description="Histidine kinase" evidence="11">
    <location>
        <begin position="291"/>
        <end position="497"/>
    </location>
</feature>
<evidence type="ECO:0000256" key="4">
    <source>
        <dbReference type="ARBA" id="ARBA00022553"/>
    </source>
</evidence>
<dbReference type="Gene3D" id="1.10.287.130">
    <property type="match status" value="1"/>
</dbReference>
<keyword evidence="10" id="KW-0472">Membrane</keyword>
<evidence type="ECO:0000256" key="10">
    <source>
        <dbReference type="SAM" id="Phobius"/>
    </source>
</evidence>
<dbReference type="SMART" id="SM00387">
    <property type="entry name" value="HATPase_c"/>
    <property type="match status" value="1"/>
</dbReference>
<dbReference type="PRINTS" id="PR00344">
    <property type="entry name" value="BCTRLSENSOR"/>
</dbReference>
<dbReference type="GO" id="GO:0016020">
    <property type="term" value="C:membrane"/>
    <property type="evidence" value="ECO:0007669"/>
    <property type="project" value="UniProtKB-SubCell"/>
</dbReference>
<organism evidence="13 14">
    <name type="scientific">Candidatus Desantisbacteria bacterium CG_4_10_14_0_8_um_filter_48_22</name>
    <dbReference type="NCBI Taxonomy" id="1974543"/>
    <lineage>
        <taxon>Bacteria</taxon>
        <taxon>Candidatus Desantisiibacteriota</taxon>
    </lineage>
</organism>
<evidence type="ECO:0000256" key="2">
    <source>
        <dbReference type="ARBA" id="ARBA00004370"/>
    </source>
</evidence>
<dbReference type="PROSITE" id="PS50885">
    <property type="entry name" value="HAMP"/>
    <property type="match status" value="1"/>
</dbReference>
<comment type="caution">
    <text evidence="13">The sequence shown here is derived from an EMBL/GenBank/DDBJ whole genome shotgun (WGS) entry which is preliminary data.</text>
</comment>
<dbReference type="Gene3D" id="3.30.565.10">
    <property type="entry name" value="Histidine kinase-like ATPase, C-terminal domain"/>
    <property type="match status" value="1"/>
</dbReference>
<name>A0A2M7SE64_9BACT</name>
<dbReference type="EC" id="2.7.13.3" evidence="3"/>
<dbReference type="InterPro" id="IPR036097">
    <property type="entry name" value="HisK_dim/P_sf"/>
</dbReference>
<evidence type="ECO:0000313" key="14">
    <source>
        <dbReference type="Proteomes" id="UP000229307"/>
    </source>
</evidence>
<dbReference type="EMBL" id="PFMR01000086">
    <property type="protein sequence ID" value="PIZ17760.1"/>
    <property type="molecule type" value="Genomic_DNA"/>
</dbReference>
<dbReference type="SMART" id="SM00388">
    <property type="entry name" value="HisKA"/>
    <property type="match status" value="1"/>
</dbReference>
<evidence type="ECO:0000259" key="12">
    <source>
        <dbReference type="PROSITE" id="PS50885"/>
    </source>
</evidence>
<evidence type="ECO:0000256" key="5">
    <source>
        <dbReference type="ARBA" id="ARBA00022679"/>
    </source>
</evidence>
<keyword evidence="4" id="KW-0597">Phosphoprotein</keyword>
<evidence type="ECO:0000256" key="7">
    <source>
        <dbReference type="ARBA" id="ARBA00022777"/>
    </source>
</evidence>
<dbReference type="InterPro" id="IPR005467">
    <property type="entry name" value="His_kinase_dom"/>
</dbReference>
<dbReference type="GO" id="GO:0000155">
    <property type="term" value="F:phosphorelay sensor kinase activity"/>
    <property type="evidence" value="ECO:0007669"/>
    <property type="project" value="InterPro"/>
</dbReference>
<keyword evidence="6" id="KW-0547">Nucleotide-binding</keyword>
<dbReference type="InterPro" id="IPR003661">
    <property type="entry name" value="HisK_dim/P_dom"/>
</dbReference>
<dbReference type="SMART" id="SM00304">
    <property type="entry name" value="HAMP"/>
    <property type="match status" value="1"/>
</dbReference>
<dbReference type="CDD" id="cd06225">
    <property type="entry name" value="HAMP"/>
    <property type="match status" value="1"/>
</dbReference>
<accession>A0A2M7SE64</accession>
<keyword evidence="10" id="KW-0812">Transmembrane</keyword>
<dbReference type="PANTHER" id="PTHR43065:SF10">
    <property type="entry name" value="PEROXIDE STRESS-ACTIVATED HISTIDINE KINASE MAK3"/>
    <property type="match status" value="1"/>
</dbReference>
<dbReference type="Gene3D" id="6.10.340.10">
    <property type="match status" value="1"/>
</dbReference>
<dbReference type="InterPro" id="IPR004358">
    <property type="entry name" value="Sig_transdc_His_kin-like_C"/>
</dbReference>
<dbReference type="InterPro" id="IPR003660">
    <property type="entry name" value="HAMP_dom"/>
</dbReference>
<feature type="domain" description="HAMP" evidence="12">
    <location>
        <begin position="219"/>
        <end position="274"/>
    </location>
</feature>
<reference evidence="14" key="1">
    <citation type="submission" date="2017-09" db="EMBL/GenBank/DDBJ databases">
        <title>Depth-based differentiation of microbial function through sediment-hosted aquifers and enrichment of novel symbionts in the deep terrestrial subsurface.</title>
        <authorList>
            <person name="Probst A.J."/>
            <person name="Ladd B."/>
            <person name="Jarett J.K."/>
            <person name="Geller-Mcgrath D.E."/>
            <person name="Sieber C.M.K."/>
            <person name="Emerson J.B."/>
            <person name="Anantharaman K."/>
            <person name="Thomas B.C."/>
            <person name="Malmstrom R."/>
            <person name="Stieglmeier M."/>
            <person name="Klingl A."/>
            <person name="Woyke T."/>
            <person name="Ryan C.M."/>
            <person name="Banfield J.F."/>
        </authorList>
    </citation>
    <scope>NUCLEOTIDE SEQUENCE [LARGE SCALE GENOMIC DNA]</scope>
</reference>
<proteinExistence type="predicted"/>
<evidence type="ECO:0000256" key="9">
    <source>
        <dbReference type="ARBA" id="ARBA00023012"/>
    </source>
</evidence>
<evidence type="ECO:0000256" key="8">
    <source>
        <dbReference type="ARBA" id="ARBA00022840"/>
    </source>
</evidence>
<keyword evidence="7" id="KW-0418">Kinase</keyword>
<dbReference type="SUPFAM" id="SSF55874">
    <property type="entry name" value="ATPase domain of HSP90 chaperone/DNA topoisomerase II/histidine kinase"/>
    <property type="match status" value="1"/>
</dbReference>